<protein>
    <submittedName>
        <fullName evidence="2">Uncharacterized protein</fullName>
    </submittedName>
</protein>
<dbReference type="GO" id="GO:0034511">
    <property type="term" value="F:U3 snoRNA binding"/>
    <property type="evidence" value="ECO:0007669"/>
    <property type="project" value="TreeGrafter"/>
</dbReference>
<dbReference type="OrthoDB" id="1934894at2759"/>
<proteinExistence type="predicted"/>
<feature type="region of interest" description="Disordered" evidence="1">
    <location>
        <begin position="45"/>
        <end position="84"/>
    </location>
</feature>
<dbReference type="GO" id="GO:0030688">
    <property type="term" value="C:preribosome, small subunit precursor"/>
    <property type="evidence" value="ECO:0007669"/>
    <property type="project" value="TreeGrafter"/>
</dbReference>
<dbReference type="PANTHER" id="PTHR12858:SF1">
    <property type="entry name" value="PRE-RRNA-PROCESSING PROTEIN TSR1 HOMOLOG"/>
    <property type="match status" value="1"/>
</dbReference>
<evidence type="ECO:0000313" key="2">
    <source>
        <dbReference type="EMBL" id="KAJ4964657.1"/>
    </source>
</evidence>
<organism evidence="2 3">
    <name type="scientific">Protea cynaroides</name>
    <dbReference type="NCBI Taxonomy" id="273540"/>
    <lineage>
        <taxon>Eukaryota</taxon>
        <taxon>Viridiplantae</taxon>
        <taxon>Streptophyta</taxon>
        <taxon>Embryophyta</taxon>
        <taxon>Tracheophyta</taxon>
        <taxon>Spermatophyta</taxon>
        <taxon>Magnoliopsida</taxon>
        <taxon>Proteales</taxon>
        <taxon>Proteaceae</taxon>
        <taxon>Protea</taxon>
    </lineage>
</organism>
<dbReference type="EMBL" id="JAMYWD010000007">
    <property type="protein sequence ID" value="KAJ4964657.1"/>
    <property type="molecule type" value="Genomic_DNA"/>
</dbReference>
<keyword evidence="3" id="KW-1185">Reference proteome</keyword>
<feature type="compositionally biased region" description="Basic and acidic residues" evidence="1">
    <location>
        <begin position="63"/>
        <end position="77"/>
    </location>
</feature>
<evidence type="ECO:0000256" key="1">
    <source>
        <dbReference type="SAM" id="MobiDB-lite"/>
    </source>
</evidence>
<dbReference type="PROSITE" id="PS51257">
    <property type="entry name" value="PROKAR_LIPOPROTEIN"/>
    <property type="match status" value="1"/>
</dbReference>
<accession>A0A9Q0HDZ0</accession>
<comment type="caution">
    <text evidence="2">The sequence shown here is derived from an EMBL/GenBank/DDBJ whole genome shotgun (WGS) entry which is preliminary data.</text>
</comment>
<sequence length="119" mass="12821">MKSSTVTGLLKTSHRGMVANTVCPAIFACLLSSAPIAGSRTQINKAHKTRFSSKATRQVHKTSRTDKSRISKSERNATKGARAARIQRNKMVGDQKRAALLKEKIASSGSTSPPRVIVC</sequence>
<dbReference type="PANTHER" id="PTHR12858">
    <property type="entry name" value="RIBOSOME BIOGENESIS PROTEIN"/>
    <property type="match status" value="1"/>
</dbReference>
<dbReference type="Proteomes" id="UP001141806">
    <property type="component" value="Unassembled WGS sequence"/>
</dbReference>
<dbReference type="InterPro" id="IPR039761">
    <property type="entry name" value="Bms1/Tsr1"/>
</dbReference>
<feature type="compositionally biased region" description="Basic residues" evidence="1">
    <location>
        <begin position="45"/>
        <end position="62"/>
    </location>
</feature>
<evidence type="ECO:0000313" key="3">
    <source>
        <dbReference type="Proteomes" id="UP001141806"/>
    </source>
</evidence>
<gene>
    <name evidence="2" type="ORF">NE237_016506</name>
</gene>
<reference evidence="2" key="1">
    <citation type="journal article" date="2023" name="Plant J.">
        <title>The genome of the king protea, Protea cynaroides.</title>
        <authorList>
            <person name="Chang J."/>
            <person name="Duong T.A."/>
            <person name="Schoeman C."/>
            <person name="Ma X."/>
            <person name="Roodt D."/>
            <person name="Barker N."/>
            <person name="Li Z."/>
            <person name="Van de Peer Y."/>
            <person name="Mizrachi E."/>
        </authorList>
    </citation>
    <scope>NUCLEOTIDE SEQUENCE</scope>
    <source>
        <tissue evidence="2">Young leaves</tissue>
    </source>
</reference>
<dbReference type="GO" id="GO:0005525">
    <property type="term" value="F:GTP binding"/>
    <property type="evidence" value="ECO:0007669"/>
    <property type="project" value="TreeGrafter"/>
</dbReference>
<dbReference type="GO" id="GO:0000462">
    <property type="term" value="P:maturation of SSU-rRNA from tricistronic rRNA transcript (SSU-rRNA, 5.8S rRNA, LSU-rRNA)"/>
    <property type="evidence" value="ECO:0007669"/>
    <property type="project" value="TreeGrafter"/>
</dbReference>
<dbReference type="GO" id="GO:0000479">
    <property type="term" value="P:endonucleolytic cleavage of tricistronic rRNA transcript (SSU-rRNA, 5.8S rRNA, LSU-rRNA)"/>
    <property type="evidence" value="ECO:0007669"/>
    <property type="project" value="TreeGrafter"/>
</dbReference>
<dbReference type="AlphaFoldDB" id="A0A9Q0HDZ0"/>
<dbReference type="GO" id="GO:0003924">
    <property type="term" value="F:GTPase activity"/>
    <property type="evidence" value="ECO:0007669"/>
    <property type="project" value="TreeGrafter"/>
</dbReference>
<name>A0A9Q0HDZ0_9MAGN</name>